<keyword evidence="4" id="KW-0238">DNA-binding</keyword>
<feature type="domain" description="Core-binding (CB)" evidence="6">
    <location>
        <begin position="139"/>
        <end position="236"/>
    </location>
</feature>
<evidence type="ECO:0000313" key="7">
    <source>
        <dbReference type="EMBL" id="SEO50222.1"/>
    </source>
</evidence>
<dbReference type="PROSITE" id="PS51900">
    <property type="entry name" value="CB"/>
    <property type="match status" value="1"/>
</dbReference>
<feature type="region of interest" description="Disordered" evidence="5">
    <location>
        <begin position="1"/>
        <end position="42"/>
    </location>
</feature>
<dbReference type="PANTHER" id="PTHR30629">
    <property type="entry name" value="PROPHAGE INTEGRASE"/>
    <property type="match status" value="1"/>
</dbReference>
<dbReference type="Proteomes" id="UP000198775">
    <property type="component" value="Unassembled WGS sequence"/>
</dbReference>
<dbReference type="AlphaFoldDB" id="A0A1H8Q7J6"/>
<dbReference type="GO" id="GO:0006310">
    <property type="term" value="P:DNA recombination"/>
    <property type="evidence" value="ECO:0007669"/>
    <property type="project" value="UniProtKB-KW"/>
</dbReference>
<reference evidence="8" key="1">
    <citation type="submission" date="2016-10" db="EMBL/GenBank/DDBJ databases">
        <authorList>
            <person name="Varghese N."/>
            <person name="Submissions S."/>
        </authorList>
    </citation>
    <scope>NUCLEOTIDE SEQUENCE [LARGE SCALE GENOMIC DNA]</scope>
    <source>
        <strain evidence="8">IBRC-M 10043</strain>
    </source>
</reference>
<organism evidence="7 8">
    <name type="scientific">Halorientalis persicus</name>
    <dbReference type="NCBI Taxonomy" id="1367881"/>
    <lineage>
        <taxon>Archaea</taxon>
        <taxon>Methanobacteriati</taxon>
        <taxon>Methanobacteriota</taxon>
        <taxon>Stenosarchaea group</taxon>
        <taxon>Halobacteria</taxon>
        <taxon>Halobacteriales</taxon>
        <taxon>Haloarculaceae</taxon>
        <taxon>Halorientalis</taxon>
    </lineage>
</organism>
<protein>
    <recommendedName>
        <fullName evidence="6">Core-binding (CB) domain-containing protein</fullName>
    </recommendedName>
</protein>
<name>A0A1H8Q7J6_9EURY</name>
<evidence type="ECO:0000256" key="4">
    <source>
        <dbReference type="PROSITE-ProRule" id="PRU01248"/>
    </source>
</evidence>
<evidence type="ECO:0000256" key="3">
    <source>
        <dbReference type="ARBA" id="ARBA00023172"/>
    </source>
</evidence>
<dbReference type="InterPro" id="IPR011010">
    <property type="entry name" value="DNA_brk_join_enz"/>
</dbReference>
<evidence type="ECO:0000313" key="8">
    <source>
        <dbReference type="Proteomes" id="UP000198775"/>
    </source>
</evidence>
<dbReference type="EMBL" id="FOCX01000013">
    <property type="protein sequence ID" value="SEO50222.1"/>
    <property type="molecule type" value="Genomic_DNA"/>
</dbReference>
<dbReference type="GO" id="GO:0003677">
    <property type="term" value="F:DNA binding"/>
    <property type="evidence" value="ECO:0007669"/>
    <property type="project" value="UniProtKB-UniRule"/>
</dbReference>
<dbReference type="InterPro" id="IPR044068">
    <property type="entry name" value="CB"/>
</dbReference>
<dbReference type="InterPro" id="IPR013762">
    <property type="entry name" value="Integrase-like_cat_sf"/>
</dbReference>
<evidence type="ECO:0000256" key="1">
    <source>
        <dbReference type="ARBA" id="ARBA00008857"/>
    </source>
</evidence>
<comment type="similarity">
    <text evidence="1">Belongs to the 'phage' integrase family.</text>
</comment>
<evidence type="ECO:0000259" key="6">
    <source>
        <dbReference type="PROSITE" id="PS51900"/>
    </source>
</evidence>
<dbReference type="Gene3D" id="1.10.443.10">
    <property type="entry name" value="Intergrase catalytic core"/>
    <property type="match status" value="1"/>
</dbReference>
<dbReference type="InterPro" id="IPR050808">
    <property type="entry name" value="Phage_Integrase"/>
</dbReference>
<keyword evidence="8" id="KW-1185">Reference proteome</keyword>
<evidence type="ECO:0000256" key="2">
    <source>
        <dbReference type="ARBA" id="ARBA00022908"/>
    </source>
</evidence>
<keyword evidence="3" id="KW-0233">DNA recombination</keyword>
<evidence type="ECO:0000256" key="5">
    <source>
        <dbReference type="SAM" id="MobiDB-lite"/>
    </source>
</evidence>
<accession>A0A1H8Q7J6</accession>
<proteinExistence type="inferred from homology"/>
<keyword evidence="2" id="KW-0229">DNA integration</keyword>
<gene>
    <name evidence="7" type="ORF">SAMN05216388_101391</name>
</gene>
<sequence length="464" mass="53020">MDDSDSESETATVLPRDSDANPGDSGDITHSTGKMHPAEGDPEELAVRLREGREKWSNLSFEELLVGYRAVIWPRLATEGYDPETTVPTRQWLVDQGHRNLEYALREYHDTTLRRFCTEHVGVDPDAADDRAEWPTENDATRERLNAWLAEKRDRSESIESENTVRTLYSRLKTYVEIYVDEWGDDLLAAVQDENQRRDANDMVETVYDQLQDRLETTQTRHKYHRTISSWYEYLVNTGRAAFNPVDGLANRYGWTSADSKETTAPSDEQMRELARATETLEERLLLVALGAWGLRRGEVAALHRRQFTLDPADAPGPYIEFGQRKNGPGTVALLYGDDVVRERLAAVTEEWTDYTSGYLFPSTRSESGHISGTTVYNRFQTVAKRADVEIDGSTITPKYCRRYWYNAYTAVMNDADEWLDEVAAAQGSASVDVLKQNYLEADTLREIRRDSMREQLATVFSTY</sequence>
<dbReference type="GO" id="GO:0015074">
    <property type="term" value="P:DNA integration"/>
    <property type="evidence" value="ECO:0007669"/>
    <property type="project" value="UniProtKB-KW"/>
</dbReference>
<dbReference type="PANTHER" id="PTHR30629:SF2">
    <property type="entry name" value="PROPHAGE INTEGRASE INTS-RELATED"/>
    <property type="match status" value="1"/>
</dbReference>
<dbReference type="SUPFAM" id="SSF56349">
    <property type="entry name" value="DNA breaking-rejoining enzymes"/>
    <property type="match status" value="1"/>
</dbReference>